<evidence type="ECO:0000313" key="3">
    <source>
        <dbReference type="EMBL" id="GAA1821665.1"/>
    </source>
</evidence>
<gene>
    <name evidence="3" type="ORF">GCM10009682_47360</name>
</gene>
<dbReference type="Gene3D" id="1.20.1260.10">
    <property type="match status" value="1"/>
</dbReference>
<comment type="caution">
    <text evidence="3">The sequence shown here is derived from an EMBL/GenBank/DDBJ whole genome shotgun (WGS) entry which is preliminary data.</text>
</comment>
<keyword evidence="4" id="KW-1185">Reference proteome</keyword>
<dbReference type="InterPro" id="IPR005183">
    <property type="entry name" value="DUF305_CopM-like"/>
</dbReference>
<evidence type="ECO:0000313" key="4">
    <source>
        <dbReference type="Proteomes" id="UP001500218"/>
    </source>
</evidence>
<name>A0ABN2MD31_9ACTN</name>
<dbReference type="InterPro" id="IPR012347">
    <property type="entry name" value="Ferritin-like"/>
</dbReference>
<reference evidence="3 4" key="1">
    <citation type="journal article" date="2019" name="Int. J. Syst. Evol. Microbiol.">
        <title>The Global Catalogue of Microorganisms (GCM) 10K type strain sequencing project: providing services to taxonomists for standard genome sequencing and annotation.</title>
        <authorList>
            <consortium name="The Broad Institute Genomics Platform"/>
            <consortium name="The Broad Institute Genome Sequencing Center for Infectious Disease"/>
            <person name="Wu L."/>
            <person name="Ma J."/>
        </authorList>
    </citation>
    <scope>NUCLEOTIDE SEQUENCE [LARGE SCALE GENOMIC DNA]</scope>
    <source>
        <strain evidence="3 4">JCM 13250</strain>
    </source>
</reference>
<proteinExistence type="predicted"/>
<keyword evidence="1" id="KW-1133">Transmembrane helix</keyword>
<dbReference type="PANTHER" id="PTHR36933">
    <property type="entry name" value="SLL0788 PROTEIN"/>
    <property type="match status" value="1"/>
</dbReference>
<evidence type="ECO:0000259" key="2">
    <source>
        <dbReference type="Pfam" id="PF03713"/>
    </source>
</evidence>
<evidence type="ECO:0000256" key="1">
    <source>
        <dbReference type="SAM" id="Phobius"/>
    </source>
</evidence>
<dbReference type="RefSeq" id="WP_344136453.1">
    <property type="nucleotide sequence ID" value="NZ_BAAALT010000182.1"/>
</dbReference>
<dbReference type="PANTHER" id="PTHR36933:SF1">
    <property type="entry name" value="SLL0788 PROTEIN"/>
    <property type="match status" value="1"/>
</dbReference>
<sequence length="211" mass="22647">MSTTDSGTPRRWTHVLAVALAACLLIGVGVSVGLLLSHESTPGTDSAEAGFARDMSEHHAQAVQLSMIAYSRATSSDVRTLASDIALTQQAQIGIMQEWLKAWHLNPTGDKPVMSWMPDGQMSVESGNRMPGMATLEEIDKLRSATGQQVDIQFCQLMLRHHLGGIHMVDGLLAKASDPRVIELAKGMKSAQTGEVQALEMLLKSMNAPTG</sequence>
<keyword evidence="1" id="KW-0812">Transmembrane</keyword>
<accession>A0ABN2MD31</accession>
<protein>
    <submittedName>
        <fullName evidence="3">DUF305 domain-containing protein</fullName>
    </submittedName>
</protein>
<dbReference type="Proteomes" id="UP001500218">
    <property type="component" value="Unassembled WGS sequence"/>
</dbReference>
<dbReference type="EMBL" id="BAAALT010000182">
    <property type="protein sequence ID" value="GAA1821665.1"/>
    <property type="molecule type" value="Genomic_DNA"/>
</dbReference>
<feature type="transmembrane region" description="Helical" evidence="1">
    <location>
        <begin position="12"/>
        <end position="36"/>
    </location>
</feature>
<dbReference type="Pfam" id="PF03713">
    <property type="entry name" value="DUF305"/>
    <property type="match status" value="1"/>
</dbReference>
<feature type="domain" description="DUF305" evidence="2">
    <location>
        <begin position="48"/>
        <end position="202"/>
    </location>
</feature>
<keyword evidence="1" id="KW-0472">Membrane</keyword>
<organism evidence="3 4">
    <name type="scientific">Luedemannella flava</name>
    <dbReference type="NCBI Taxonomy" id="349316"/>
    <lineage>
        <taxon>Bacteria</taxon>
        <taxon>Bacillati</taxon>
        <taxon>Actinomycetota</taxon>
        <taxon>Actinomycetes</taxon>
        <taxon>Micromonosporales</taxon>
        <taxon>Micromonosporaceae</taxon>
        <taxon>Luedemannella</taxon>
    </lineage>
</organism>